<accession>A0A1H4C7N9</accession>
<sequence>MNNPLVSVIIPNYNHAQFLDERIQTVLNQTYQNFELIILDDKSIDNSLEVINKYKDDPHVSKIVVNEENSGSTFKQWHKGFELAKGDIVWIAESDDSCDTKLLEVLVQGYLDSNAVLAFCKSCKYDVDGNRCCYFPHDKLVKSFSMTGHDFIKEHMIHGNIVANASSAIFNRQAALSVDRKYMSMRGEGDWLFWIELMQLGNVFFCKEELNYYRLFPLNTTKSLKYRGISQTEHKIVFDYLVNNGYIEHSNIWKERVVYLSFCIHEIYESRAIKRKVLNAWDKYRLGRLFICAKNFAKFLLSVWDLF</sequence>
<dbReference type="AlphaFoldDB" id="A0A1H4C7N9"/>
<dbReference type="SUPFAM" id="SSF53448">
    <property type="entry name" value="Nucleotide-diphospho-sugar transferases"/>
    <property type="match status" value="1"/>
</dbReference>
<proteinExistence type="predicted"/>
<dbReference type="Proteomes" id="UP000182257">
    <property type="component" value="Unassembled WGS sequence"/>
</dbReference>
<dbReference type="InterPro" id="IPR001173">
    <property type="entry name" value="Glyco_trans_2-like"/>
</dbReference>
<protein>
    <submittedName>
        <fullName evidence="2">Glycosyl transferase family 2</fullName>
    </submittedName>
</protein>
<feature type="domain" description="Glycosyltransferase 2-like" evidence="1">
    <location>
        <begin position="7"/>
        <end position="131"/>
    </location>
</feature>
<evidence type="ECO:0000259" key="1">
    <source>
        <dbReference type="Pfam" id="PF00535"/>
    </source>
</evidence>
<dbReference type="GO" id="GO:0016740">
    <property type="term" value="F:transferase activity"/>
    <property type="evidence" value="ECO:0007669"/>
    <property type="project" value="UniProtKB-KW"/>
</dbReference>
<evidence type="ECO:0000313" key="2">
    <source>
        <dbReference type="EMBL" id="SEA56340.1"/>
    </source>
</evidence>
<gene>
    <name evidence="2" type="ORF">SAMN05216462_1811</name>
</gene>
<keyword evidence="2" id="KW-0808">Transferase</keyword>
<name>A0A1H4C7N9_XYLRU</name>
<evidence type="ECO:0000313" key="3">
    <source>
        <dbReference type="Proteomes" id="UP000182257"/>
    </source>
</evidence>
<dbReference type="InterPro" id="IPR050834">
    <property type="entry name" value="Glycosyltransf_2"/>
</dbReference>
<dbReference type="RefSeq" id="WP_074761166.1">
    <property type="nucleotide sequence ID" value="NZ_FNRF01000003.1"/>
</dbReference>
<reference evidence="2 3" key="1">
    <citation type="submission" date="2016-10" db="EMBL/GenBank/DDBJ databases">
        <authorList>
            <person name="de Groot N.N."/>
        </authorList>
    </citation>
    <scope>NUCLEOTIDE SEQUENCE [LARGE SCALE GENOMIC DNA]</scope>
    <source>
        <strain evidence="2 3">D31d</strain>
    </source>
</reference>
<dbReference type="EMBL" id="FNRF01000003">
    <property type="protein sequence ID" value="SEA56340.1"/>
    <property type="molecule type" value="Genomic_DNA"/>
</dbReference>
<dbReference type="PANTHER" id="PTHR43685:SF11">
    <property type="entry name" value="GLYCOSYLTRANSFERASE TAGX-RELATED"/>
    <property type="match status" value="1"/>
</dbReference>
<organism evidence="2 3">
    <name type="scientific">Xylanibacter ruminicola</name>
    <name type="common">Prevotella ruminicola</name>
    <dbReference type="NCBI Taxonomy" id="839"/>
    <lineage>
        <taxon>Bacteria</taxon>
        <taxon>Pseudomonadati</taxon>
        <taxon>Bacteroidota</taxon>
        <taxon>Bacteroidia</taxon>
        <taxon>Bacteroidales</taxon>
        <taxon>Prevotellaceae</taxon>
        <taxon>Xylanibacter</taxon>
    </lineage>
</organism>
<dbReference type="Pfam" id="PF00535">
    <property type="entry name" value="Glycos_transf_2"/>
    <property type="match status" value="1"/>
</dbReference>
<dbReference type="Gene3D" id="3.90.550.10">
    <property type="entry name" value="Spore Coat Polysaccharide Biosynthesis Protein SpsA, Chain A"/>
    <property type="match status" value="1"/>
</dbReference>
<dbReference type="PANTHER" id="PTHR43685">
    <property type="entry name" value="GLYCOSYLTRANSFERASE"/>
    <property type="match status" value="1"/>
</dbReference>
<dbReference type="OrthoDB" id="635429at2"/>
<dbReference type="InterPro" id="IPR029044">
    <property type="entry name" value="Nucleotide-diphossugar_trans"/>
</dbReference>